<proteinExistence type="predicted"/>
<feature type="domain" description="DNA ligase D polymerase" evidence="2">
    <location>
        <begin position="36"/>
        <end position="300"/>
    </location>
</feature>
<dbReference type="EMBL" id="VDMP01000023">
    <property type="protein sequence ID" value="TNM40448.1"/>
    <property type="molecule type" value="Genomic_DNA"/>
</dbReference>
<protein>
    <submittedName>
        <fullName evidence="3">ATP-dependent DNA ligase</fullName>
    </submittedName>
</protein>
<dbReference type="InterPro" id="IPR052171">
    <property type="entry name" value="NHEJ_LigD"/>
</dbReference>
<dbReference type="PANTHER" id="PTHR42705">
    <property type="entry name" value="BIFUNCTIONAL NON-HOMOLOGOUS END JOINING PROTEIN LIGD"/>
    <property type="match status" value="1"/>
</dbReference>
<comment type="caution">
    <text evidence="3">The sequence shown here is derived from an EMBL/GenBank/DDBJ whole genome shotgun (WGS) entry which is preliminary data.</text>
</comment>
<sequence length="364" mass="40895">MAKTAAAMVQAGDREVRVSSPDRVIYEATERTAEVTKLMVAEFFVSVGDGLMRALGERPTALERWPSGVREGFRLATGPRDNDAEAFYQKRVPKGAPDYLESVEITFPSGRTAEEICPTEIAVPVWCAQMGTLTFHPWPVRRDDVDHPDELRIDLDPQPGTTFGDAVRVAGVARELLEELGLVGYPKTSGNRGVHVYVRIEPRWEFTDVRHAAIAFGRELARRDDQVTTAWWKEERGMRIFIDYNQNNRDRTIASAYSLRPLPGAPVSTPMTWDELADVTDPREFNLFTVPDRMADGDPWAGIDDTSYSLQPLLDLWERQIADGEGELNFPPDYPKMPGEPPRVQPSKKVAEHWDAQGNRVDGT</sequence>
<keyword evidence="3" id="KW-0436">Ligase</keyword>
<dbReference type="Pfam" id="PF21686">
    <property type="entry name" value="LigD_Prim-Pol"/>
    <property type="match status" value="1"/>
</dbReference>
<dbReference type="InterPro" id="IPR014145">
    <property type="entry name" value="LigD_pol_dom"/>
</dbReference>
<dbReference type="Proteomes" id="UP000313231">
    <property type="component" value="Unassembled WGS sequence"/>
</dbReference>
<dbReference type="OrthoDB" id="4296267at2"/>
<organism evidence="3 4">
    <name type="scientific">Nocardioides albidus</name>
    <dbReference type="NCBI Taxonomy" id="1517589"/>
    <lineage>
        <taxon>Bacteria</taxon>
        <taxon>Bacillati</taxon>
        <taxon>Actinomycetota</taxon>
        <taxon>Actinomycetes</taxon>
        <taxon>Propionibacteriales</taxon>
        <taxon>Nocardioidaceae</taxon>
        <taxon>Nocardioides</taxon>
    </lineage>
</organism>
<dbReference type="AlphaFoldDB" id="A0A5C4VX50"/>
<gene>
    <name evidence="3" type="ORF">FHP29_10365</name>
</gene>
<dbReference type="Gene3D" id="3.90.920.10">
    <property type="entry name" value="DNA primase, PRIM domain"/>
    <property type="match status" value="1"/>
</dbReference>
<dbReference type="RefSeq" id="WP_139622794.1">
    <property type="nucleotide sequence ID" value="NZ_VDMP01000023.1"/>
</dbReference>
<dbReference type="CDD" id="cd04865">
    <property type="entry name" value="LigD_Pol_like_2"/>
    <property type="match status" value="1"/>
</dbReference>
<reference evidence="3 4" key="1">
    <citation type="journal article" date="2016" name="Int. J. Syst. Evol. Microbiol.">
        <title>Nocardioides albidus sp. nov., an actinobacterium isolated from garden soil.</title>
        <authorList>
            <person name="Singh H."/>
            <person name="Du J."/>
            <person name="Trinh H."/>
            <person name="Won K."/>
            <person name="Yang J.E."/>
            <person name="Yin C."/>
            <person name="Kook M."/>
            <person name="Yi T.H."/>
        </authorList>
    </citation>
    <scope>NUCLEOTIDE SEQUENCE [LARGE SCALE GENOMIC DNA]</scope>
    <source>
        <strain evidence="3 4">CCTCC AB 2015297</strain>
    </source>
</reference>
<dbReference type="GO" id="GO:0016874">
    <property type="term" value="F:ligase activity"/>
    <property type="evidence" value="ECO:0007669"/>
    <property type="project" value="UniProtKB-KW"/>
</dbReference>
<evidence type="ECO:0000313" key="3">
    <source>
        <dbReference type="EMBL" id="TNM40448.1"/>
    </source>
</evidence>
<keyword evidence="4" id="KW-1185">Reference proteome</keyword>
<dbReference type="PANTHER" id="PTHR42705:SF3">
    <property type="entry name" value="ATP-DEPENDENT DNA LIGASE"/>
    <property type="match status" value="1"/>
</dbReference>
<evidence type="ECO:0000313" key="4">
    <source>
        <dbReference type="Proteomes" id="UP000313231"/>
    </source>
</evidence>
<evidence type="ECO:0000256" key="1">
    <source>
        <dbReference type="SAM" id="MobiDB-lite"/>
    </source>
</evidence>
<feature type="compositionally biased region" description="Pro residues" evidence="1">
    <location>
        <begin position="332"/>
        <end position="344"/>
    </location>
</feature>
<name>A0A5C4VX50_9ACTN</name>
<feature type="region of interest" description="Disordered" evidence="1">
    <location>
        <begin position="325"/>
        <end position="364"/>
    </location>
</feature>
<evidence type="ECO:0000259" key="2">
    <source>
        <dbReference type="Pfam" id="PF21686"/>
    </source>
</evidence>
<accession>A0A5C4VX50</accession>